<feature type="compositionally biased region" description="Basic residues" evidence="1">
    <location>
        <begin position="1"/>
        <end position="15"/>
    </location>
</feature>
<feature type="compositionally biased region" description="Basic and acidic residues" evidence="1">
    <location>
        <begin position="113"/>
        <end position="126"/>
    </location>
</feature>
<reference evidence="2" key="1">
    <citation type="submission" date="2009-10" db="EMBL/GenBank/DDBJ databases">
        <title>An Insight into the Sialotranscriptome of Simulium nigrimanum, a Black Fly Associated with Fogo Selvagem in South America.</title>
        <authorList>
            <person name="Ribeiro J.M.C."/>
            <person name="Valenzuela J.G."/>
            <person name="Pham V.M."/>
            <person name="Kleeman L."/>
            <person name="Barbian K.D."/>
            <person name="Favreau A.J."/>
            <person name="Eaton D.P."/>
            <person name="Aoki V."/>
            <person name="Hans-Filho G."/>
            <person name="Rivitti E.A."/>
            <person name="Diaz L.A."/>
        </authorList>
    </citation>
    <scope>NUCLEOTIDE SEQUENCE</scope>
    <source>
        <tissue evidence="2">Salivary glands</tissue>
    </source>
</reference>
<proteinExistence type="evidence at transcript level"/>
<feature type="non-terminal residue" evidence="2">
    <location>
        <position position="1"/>
    </location>
</feature>
<sequence>KKNQMTKNQKKKSDKKTKLSPTSSSPESTDSMDNDSAKEKTPESEEVPTNPNIIFIGKEQTQPIESSQKIPKSDSSKFVTSDVLFEAFDVVPEVVDDAPMHSKLTNKTGLKSSVEDEKNIVEEKLSGKKKKK</sequence>
<feature type="non-terminal residue" evidence="2">
    <location>
        <position position="132"/>
    </location>
</feature>
<dbReference type="EMBL" id="EZ419806">
    <property type="protein sequence ID" value="ACZ28161.1"/>
    <property type="molecule type" value="mRNA"/>
</dbReference>
<evidence type="ECO:0000256" key="1">
    <source>
        <dbReference type="SAM" id="MobiDB-lite"/>
    </source>
</evidence>
<accession>D1FPQ6</accession>
<dbReference type="AlphaFoldDB" id="D1FPQ6"/>
<evidence type="ECO:0000313" key="2">
    <source>
        <dbReference type="EMBL" id="ACZ28161.1"/>
    </source>
</evidence>
<name>D1FPQ6_SIMNI</name>
<feature type="region of interest" description="Disordered" evidence="1">
    <location>
        <begin position="96"/>
        <end position="132"/>
    </location>
</feature>
<protein>
    <submittedName>
        <fullName evidence="2">Uncharacterized protein</fullName>
    </submittedName>
</protein>
<feature type="region of interest" description="Disordered" evidence="1">
    <location>
        <begin position="1"/>
        <end position="52"/>
    </location>
</feature>
<organism evidence="2">
    <name type="scientific">Simulium nigrimanum</name>
    <name type="common">Black fly</name>
    <dbReference type="NCBI Taxonomy" id="683695"/>
    <lineage>
        <taxon>Eukaryota</taxon>
        <taxon>Metazoa</taxon>
        <taxon>Ecdysozoa</taxon>
        <taxon>Arthropoda</taxon>
        <taxon>Hexapoda</taxon>
        <taxon>Insecta</taxon>
        <taxon>Pterygota</taxon>
        <taxon>Neoptera</taxon>
        <taxon>Endopterygota</taxon>
        <taxon>Diptera</taxon>
        <taxon>Nematocera</taxon>
        <taxon>Chironomoidea</taxon>
        <taxon>Simuliidae</taxon>
        <taxon>Simulium</taxon>
    </lineage>
</organism>
<feature type="compositionally biased region" description="Low complexity" evidence="1">
    <location>
        <begin position="19"/>
        <end position="31"/>
    </location>
</feature>